<keyword evidence="2" id="KW-1185">Reference proteome</keyword>
<evidence type="ECO:0000313" key="2">
    <source>
        <dbReference type="Proteomes" id="UP001175228"/>
    </source>
</evidence>
<feature type="non-terminal residue" evidence="1">
    <location>
        <position position="1"/>
    </location>
</feature>
<dbReference type="EMBL" id="JAUEPU010000037">
    <property type="protein sequence ID" value="KAK0489656.1"/>
    <property type="molecule type" value="Genomic_DNA"/>
</dbReference>
<dbReference type="AlphaFoldDB" id="A0AA39THV7"/>
<name>A0AA39THV7_9AGAR</name>
<dbReference type="SUPFAM" id="SSF50978">
    <property type="entry name" value="WD40 repeat-like"/>
    <property type="match status" value="1"/>
</dbReference>
<evidence type="ECO:0000313" key="1">
    <source>
        <dbReference type="EMBL" id="KAK0489656.1"/>
    </source>
</evidence>
<accession>A0AA39THV7</accession>
<organism evidence="1 2">
    <name type="scientific">Armillaria luteobubalina</name>
    <dbReference type="NCBI Taxonomy" id="153913"/>
    <lineage>
        <taxon>Eukaryota</taxon>
        <taxon>Fungi</taxon>
        <taxon>Dikarya</taxon>
        <taxon>Basidiomycota</taxon>
        <taxon>Agaricomycotina</taxon>
        <taxon>Agaricomycetes</taxon>
        <taxon>Agaricomycetidae</taxon>
        <taxon>Agaricales</taxon>
        <taxon>Marasmiineae</taxon>
        <taxon>Physalacriaceae</taxon>
        <taxon>Armillaria</taxon>
    </lineage>
</organism>
<reference evidence="1" key="1">
    <citation type="submission" date="2023-06" db="EMBL/GenBank/DDBJ databases">
        <authorList>
            <consortium name="Lawrence Berkeley National Laboratory"/>
            <person name="Ahrendt S."/>
            <person name="Sahu N."/>
            <person name="Indic B."/>
            <person name="Wong-Bajracharya J."/>
            <person name="Merenyi Z."/>
            <person name="Ke H.-M."/>
            <person name="Monk M."/>
            <person name="Kocsube S."/>
            <person name="Drula E."/>
            <person name="Lipzen A."/>
            <person name="Balint B."/>
            <person name="Henrissat B."/>
            <person name="Andreopoulos B."/>
            <person name="Martin F.M."/>
            <person name="Harder C.B."/>
            <person name="Rigling D."/>
            <person name="Ford K.L."/>
            <person name="Foster G.D."/>
            <person name="Pangilinan J."/>
            <person name="Papanicolaou A."/>
            <person name="Barry K."/>
            <person name="LaButti K."/>
            <person name="Viragh M."/>
            <person name="Koriabine M."/>
            <person name="Yan M."/>
            <person name="Riley R."/>
            <person name="Champramary S."/>
            <person name="Plett K.L."/>
            <person name="Tsai I.J."/>
            <person name="Slot J."/>
            <person name="Sipos G."/>
            <person name="Plett J."/>
            <person name="Nagy L.G."/>
            <person name="Grigoriev I.V."/>
        </authorList>
    </citation>
    <scope>NUCLEOTIDE SEQUENCE</scope>
    <source>
        <strain evidence="1">HWK02</strain>
    </source>
</reference>
<proteinExistence type="predicted"/>
<gene>
    <name evidence="1" type="ORF">EDD18DRAFT_1081114</name>
</gene>
<protein>
    <submittedName>
        <fullName evidence="1">Uncharacterized protein</fullName>
    </submittedName>
</protein>
<dbReference type="Proteomes" id="UP001175228">
    <property type="component" value="Unassembled WGS sequence"/>
</dbReference>
<dbReference type="InterPro" id="IPR036322">
    <property type="entry name" value="WD40_repeat_dom_sf"/>
</dbReference>
<sequence length="70" mass="7989">SNTSEGWGQLNSLIISEDCDRVMQVWEIKWGLCIYGLHSHTLTIQYSKMLQNRPVAASGSWNLTLHELDL</sequence>
<comment type="caution">
    <text evidence="1">The sequence shown here is derived from an EMBL/GenBank/DDBJ whole genome shotgun (WGS) entry which is preliminary data.</text>
</comment>